<organism evidence="7 8">
    <name type="scientific">Agaribacillus aureus</name>
    <dbReference type="NCBI Taxonomy" id="3051825"/>
    <lineage>
        <taxon>Bacteria</taxon>
        <taxon>Pseudomonadati</taxon>
        <taxon>Bacteroidota</taxon>
        <taxon>Cytophagia</taxon>
        <taxon>Cytophagales</taxon>
        <taxon>Splendidivirgaceae</taxon>
        <taxon>Agaribacillus</taxon>
    </lineage>
</organism>
<dbReference type="Pfam" id="PF08281">
    <property type="entry name" value="Sigma70_r4_2"/>
    <property type="match status" value="1"/>
</dbReference>
<dbReference type="NCBIfam" id="TIGR02937">
    <property type="entry name" value="sigma70-ECF"/>
    <property type="match status" value="1"/>
</dbReference>
<evidence type="ECO:0000313" key="7">
    <source>
        <dbReference type="EMBL" id="MDN5212600.1"/>
    </source>
</evidence>
<dbReference type="Gene3D" id="1.10.1740.10">
    <property type="match status" value="1"/>
</dbReference>
<keyword evidence="4" id="KW-0804">Transcription</keyword>
<dbReference type="InterPro" id="IPR036388">
    <property type="entry name" value="WH-like_DNA-bd_sf"/>
</dbReference>
<dbReference type="InterPro" id="IPR007627">
    <property type="entry name" value="RNA_pol_sigma70_r2"/>
</dbReference>
<keyword evidence="8" id="KW-1185">Reference proteome</keyword>
<dbReference type="PANTHER" id="PTHR43133">
    <property type="entry name" value="RNA POLYMERASE ECF-TYPE SIGMA FACTO"/>
    <property type="match status" value="1"/>
</dbReference>
<evidence type="ECO:0000256" key="1">
    <source>
        <dbReference type="ARBA" id="ARBA00010641"/>
    </source>
</evidence>
<dbReference type="EMBL" id="JAUJEB010000001">
    <property type="protein sequence ID" value="MDN5212600.1"/>
    <property type="molecule type" value="Genomic_DNA"/>
</dbReference>
<evidence type="ECO:0000259" key="6">
    <source>
        <dbReference type="Pfam" id="PF08281"/>
    </source>
</evidence>
<protein>
    <submittedName>
        <fullName evidence="7">RNA polymerase sigma-70 factor</fullName>
    </submittedName>
</protein>
<dbReference type="InterPro" id="IPR039425">
    <property type="entry name" value="RNA_pol_sigma-70-like"/>
</dbReference>
<evidence type="ECO:0000313" key="8">
    <source>
        <dbReference type="Proteomes" id="UP001172083"/>
    </source>
</evidence>
<name>A0ABT8L730_9BACT</name>
<dbReference type="NCBIfam" id="TIGR02985">
    <property type="entry name" value="Sig70_bacteroi1"/>
    <property type="match status" value="1"/>
</dbReference>
<evidence type="ECO:0000256" key="3">
    <source>
        <dbReference type="ARBA" id="ARBA00023082"/>
    </source>
</evidence>
<evidence type="ECO:0000256" key="4">
    <source>
        <dbReference type="ARBA" id="ARBA00023163"/>
    </source>
</evidence>
<comment type="similarity">
    <text evidence="1">Belongs to the sigma-70 factor family. ECF subfamily.</text>
</comment>
<dbReference type="InterPro" id="IPR013325">
    <property type="entry name" value="RNA_pol_sigma_r2"/>
</dbReference>
<dbReference type="SUPFAM" id="SSF88946">
    <property type="entry name" value="Sigma2 domain of RNA polymerase sigma factors"/>
    <property type="match status" value="1"/>
</dbReference>
<evidence type="ECO:0000256" key="2">
    <source>
        <dbReference type="ARBA" id="ARBA00023015"/>
    </source>
</evidence>
<keyword evidence="3" id="KW-0731">Sigma factor</keyword>
<dbReference type="InterPro" id="IPR013324">
    <property type="entry name" value="RNA_pol_sigma_r3/r4-like"/>
</dbReference>
<comment type="caution">
    <text evidence="7">The sequence shown here is derived from an EMBL/GenBank/DDBJ whole genome shotgun (WGS) entry which is preliminary data.</text>
</comment>
<dbReference type="PANTHER" id="PTHR43133:SF46">
    <property type="entry name" value="RNA POLYMERASE SIGMA-70 FACTOR ECF SUBFAMILY"/>
    <property type="match status" value="1"/>
</dbReference>
<dbReference type="RefSeq" id="WP_346757917.1">
    <property type="nucleotide sequence ID" value="NZ_JAUJEB010000001.1"/>
</dbReference>
<dbReference type="Pfam" id="PF04542">
    <property type="entry name" value="Sigma70_r2"/>
    <property type="match status" value="1"/>
</dbReference>
<sequence length="214" mass="25044">MLKKGKDINTLIHGICFHDDQNSLSELVNYFYPRLYRIAYAVLKDKMLAEEAINDVFFRLWQMRNRCIEINDINKYLCTSVKNNALVLLKKEIKSKPNNSESIDSAFKHRKEIAVMSNSPEKQYLTKELKKRIELAILNLPERCRKVFELVKLDGLSYKEAASELSVKPKTVENQLSIALKKMHTELKPYLQEQNDHYFEKTIALFLISFTLPI</sequence>
<reference evidence="7" key="1">
    <citation type="submission" date="2023-06" db="EMBL/GenBank/DDBJ databases">
        <title>Genomic of Agaribacillus aureum.</title>
        <authorList>
            <person name="Wang G."/>
        </authorList>
    </citation>
    <scope>NUCLEOTIDE SEQUENCE</scope>
    <source>
        <strain evidence="7">BMA12</strain>
    </source>
</reference>
<feature type="domain" description="RNA polymerase sigma-70 region 2" evidence="5">
    <location>
        <begin position="27"/>
        <end position="91"/>
    </location>
</feature>
<feature type="domain" description="RNA polymerase sigma factor 70 region 4 type 2" evidence="6">
    <location>
        <begin position="132"/>
        <end position="183"/>
    </location>
</feature>
<dbReference type="CDD" id="cd06171">
    <property type="entry name" value="Sigma70_r4"/>
    <property type="match status" value="1"/>
</dbReference>
<evidence type="ECO:0000259" key="5">
    <source>
        <dbReference type="Pfam" id="PF04542"/>
    </source>
</evidence>
<dbReference type="InterPro" id="IPR014284">
    <property type="entry name" value="RNA_pol_sigma-70_dom"/>
</dbReference>
<proteinExistence type="inferred from homology"/>
<accession>A0ABT8L730</accession>
<dbReference type="InterPro" id="IPR013249">
    <property type="entry name" value="RNA_pol_sigma70_r4_t2"/>
</dbReference>
<dbReference type="Gene3D" id="1.10.10.10">
    <property type="entry name" value="Winged helix-like DNA-binding domain superfamily/Winged helix DNA-binding domain"/>
    <property type="match status" value="1"/>
</dbReference>
<gene>
    <name evidence="7" type="ORF">QQ020_11110</name>
</gene>
<dbReference type="Proteomes" id="UP001172083">
    <property type="component" value="Unassembled WGS sequence"/>
</dbReference>
<dbReference type="SUPFAM" id="SSF88659">
    <property type="entry name" value="Sigma3 and sigma4 domains of RNA polymerase sigma factors"/>
    <property type="match status" value="1"/>
</dbReference>
<dbReference type="InterPro" id="IPR014327">
    <property type="entry name" value="RNA_pol_sigma70_bacteroid"/>
</dbReference>
<keyword evidence="2" id="KW-0805">Transcription regulation</keyword>